<feature type="signal peptide" evidence="1">
    <location>
        <begin position="1"/>
        <end position="21"/>
    </location>
</feature>
<dbReference type="RefSeq" id="WP_339981974.1">
    <property type="nucleotide sequence ID" value="NZ_JAQPZS010000022.1"/>
</dbReference>
<dbReference type="EMBL" id="JAQPZS010000022">
    <property type="protein sequence ID" value="MEJ6498004.1"/>
    <property type="molecule type" value="Genomic_DNA"/>
</dbReference>
<keyword evidence="1" id="KW-0732">Signal</keyword>
<keyword evidence="3" id="KW-1185">Reference proteome</keyword>
<reference evidence="2 3" key="1">
    <citation type="submission" date="2023-01" db="EMBL/GenBank/DDBJ databases">
        <title>Trichodesmium-associated heterotrophic epibiont bacteria.</title>
        <authorList>
            <person name="Cleveland C.S."/>
            <person name="Webb E.A."/>
        </authorList>
    </citation>
    <scope>NUCLEOTIDE SEQUENCE [LARGE SCALE GENOMIC DNA]</scope>
    <source>
        <strain evidence="2 3">USCH2</strain>
    </source>
</reference>
<evidence type="ECO:0000256" key="1">
    <source>
        <dbReference type="SAM" id="SignalP"/>
    </source>
</evidence>
<organism evidence="2 3">
    <name type="scientific">Pseudoalteromonas lipolytica</name>
    <dbReference type="NCBI Taxonomy" id="570156"/>
    <lineage>
        <taxon>Bacteria</taxon>
        <taxon>Pseudomonadati</taxon>
        <taxon>Pseudomonadota</taxon>
        <taxon>Gammaproteobacteria</taxon>
        <taxon>Alteromonadales</taxon>
        <taxon>Pseudoalteromonadaceae</taxon>
        <taxon>Pseudoalteromonas</taxon>
    </lineage>
</organism>
<sequence length="105" mass="11478">MKNSTALISIILACLSSEAAAIIPGDNNACYPLSYDRAAIEKQIKVDLLTTYAALNTISGEEKLLNDTYSTELEDIKVASTEFQNLIFSYSERDGQLCGSIVKKH</sequence>
<accession>A0ABU8SY89</accession>
<feature type="chain" id="PRO_5047064061" description="Periplasmic protein" evidence="1">
    <location>
        <begin position="22"/>
        <end position="105"/>
    </location>
</feature>
<protein>
    <recommendedName>
        <fullName evidence="4">Periplasmic protein</fullName>
    </recommendedName>
</protein>
<proteinExistence type="predicted"/>
<evidence type="ECO:0000313" key="3">
    <source>
        <dbReference type="Proteomes" id="UP001377972"/>
    </source>
</evidence>
<name>A0ABU8SY89_9GAMM</name>
<evidence type="ECO:0008006" key="4">
    <source>
        <dbReference type="Google" id="ProtNLM"/>
    </source>
</evidence>
<evidence type="ECO:0000313" key="2">
    <source>
        <dbReference type="EMBL" id="MEJ6498004.1"/>
    </source>
</evidence>
<comment type="caution">
    <text evidence="2">The sequence shown here is derived from an EMBL/GenBank/DDBJ whole genome shotgun (WGS) entry which is preliminary data.</text>
</comment>
<dbReference type="Proteomes" id="UP001377972">
    <property type="component" value="Unassembled WGS sequence"/>
</dbReference>
<gene>
    <name evidence="2" type="ORF">PQI24_18330</name>
</gene>